<feature type="compositionally biased region" description="Polar residues" evidence="1">
    <location>
        <begin position="286"/>
        <end position="297"/>
    </location>
</feature>
<feature type="compositionally biased region" description="Basic and acidic residues" evidence="1">
    <location>
        <begin position="468"/>
        <end position="477"/>
    </location>
</feature>
<dbReference type="OrthoDB" id="4729026at2759"/>
<feature type="region of interest" description="Disordered" evidence="1">
    <location>
        <begin position="377"/>
        <end position="564"/>
    </location>
</feature>
<reference evidence="3" key="1">
    <citation type="journal article" date="2015" name="BMC Genomics">
        <title>Genomic and transcriptomic analysis of the endophytic fungus Pestalotiopsis fici reveals its lifestyle and high potential for synthesis of natural products.</title>
        <authorList>
            <person name="Wang X."/>
            <person name="Zhang X."/>
            <person name="Liu L."/>
            <person name="Xiang M."/>
            <person name="Wang W."/>
            <person name="Sun X."/>
            <person name="Che Y."/>
            <person name="Guo L."/>
            <person name="Liu G."/>
            <person name="Guo L."/>
            <person name="Wang C."/>
            <person name="Yin W.B."/>
            <person name="Stadler M."/>
            <person name="Zhang X."/>
            <person name="Liu X."/>
        </authorList>
    </citation>
    <scope>NUCLEOTIDE SEQUENCE [LARGE SCALE GENOMIC DNA]</scope>
    <source>
        <strain evidence="3">W106-1 / CGMCC3.15140</strain>
    </source>
</reference>
<feature type="compositionally biased region" description="Low complexity" evidence="1">
    <location>
        <begin position="377"/>
        <end position="395"/>
    </location>
</feature>
<feature type="compositionally biased region" description="Low complexity" evidence="1">
    <location>
        <begin position="55"/>
        <end position="69"/>
    </location>
</feature>
<feature type="compositionally biased region" description="Basic and acidic residues" evidence="1">
    <location>
        <begin position="536"/>
        <end position="549"/>
    </location>
</feature>
<evidence type="ECO:0000256" key="1">
    <source>
        <dbReference type="SAM" id="MobiDB-lite"/>
    </source>
</evidence>
<feature type="compositionally biased region" description="Low complexity" evidence="1">
    <location>
        <begin position="497"/>
        <end position="511"/>
    </location>
</feature>
<sequence>MERIYGNHEAQKQSNRPMQQQQSRRPPPRNGQNHFPPPSAVPSYASRNLPPLPPKSASSSSSVYNSEGSCRATPSRFHRHESPLFMYSGSRAGSGGSGGADAGFEGSVNEDGMAMIRPPGMSIVTHFSERQQQKQDTVIHSPRPRHPDHKIVKDLEQNDEGCVDVSPILSPPTGTFSYQAHEVSPLTPEDSSSFRSFGQQTVSELDHEADQYQRWTTMGGGGVDSGSRRQSGWEDIPPAASHSSLGFHPISTEEDKTKKMISKTSKPHHGHYQPHFRHSDPGSPLVETSSSPPTTNATGGGQGAFMLAAPKPYLKTSAWRPDQYPRPRSENNYTKPTTTRAPVVNTKMPMTESTDGEDIITSPYSLWTKGYGATAAAAAAASSKQSSPAPSGTSSRVSFAIKDTPAFSKRSRAGSKPKPVPLHLHDGKAAEDHIKTPYPEQPLASAAAAAAAASTTMISSWDYDDDDNGHAAKDKQPKRTSWGRSSERNSGAKETSEGGSSSNNTGSSRSRAMGKLVSRVKHAGGDVISKFSFSSEEAKREKRIEELRGKIQHHNPRQEQQNRS</sequence>
<feature type="compositionally biased region" description="Basic and acidic residues" evidence="1">
    <location>
        <begin position="485"/>
        <end position="496"/>
    </location>
</feature>
<proteinExistence type="predicted"/>
<feature type="compositionally biased region" description="Basic and acidic residues" evidence="1">
    <location>
        <begin position="1"/>
        <end position="11"/>
    </location>
</feature>
<dbReference type="KEGG" id="pfy:PFICI_01808"/>
<evidence type="ECO:0000313" key="2">
    <source>
        <dbReference type="EMBL" id="ETS87980.1"/>
    </source>
</evidence>
<feature type="region of interest" description="Disordered" evidence="1">
    <location>
        <begin position="317"/>
        <end position="339"/>
    </location>
</feature>
<organism evidence="2 3">
    <name type="scientific">Pestalotiopsis fici (strain W106-1 / CGMCC3.15140)</name>
    <dbReference type="NCBI Taxonomy" id="1229662"/>
    <lineage>
        <taxon>Eukaryota</taxon>
        <taxon>Fungi</taxon>
        <taxon>Dikarya</taxon>
        <taxon>Ascomycota</taxon>
        <taxon>Pezizomycotina</taxon>
        <taxon>Sordariomycetes</taxon>
        <taxon>Xylariomycetidae</taxon>
        <taxon>Amphisphaeriales</taxon>
        <taxon>Sporocadaceae</taxon>
        <taxon>Pestalotiopsis</taxon>
    </lineage>
</organism>
<protein>
    <submittedName>
        <fullName evidence="2">Uncharacterized protein</fullName>
    </submittedName>
</protein>
<name>W3XPT5_PESFW</name>
<dbReference type="GeneID" id="19266821"/>
<feature type="compositionally biased region" description="Low complexity" evidence="1">
    <location>
        <begin position="444"/>
        <end position="454"/>
    </location>
</feature>
<accession>W3XPT5</accession>
<dbReference type="HOGENOM" id="CLU_483207_0_0_1"/>
<gene>
    <name evidence="2" type="ORF">PFICI_01808</name>
</gene>
<dbReference type="InParanoid" id="W3XPT5"/>
<feature type="compositionally biased region" description="Low complexity" evidence="1">
    <location>
        <begin position="12"/>
        <end position="24"/>
    </location>
</feature>
<dbReference type="AlphaFoldDB" id="W3XPT5"/>
<feature type="compositionally biased region" description="Basic residues" evidence="1">
    <location>
        <begin position="259"/>
        <end position="276"/>
    </location>
</feature>
<keyword evidence="3" id="KW-1185">Reference proteome</keyword>
<feature type="region of interest" description="Disordered" evidence="1">
    <location>
        <begin position="1"/>
        <end position="106"/>
    </location>
</feature>
<feature type="compositionally biased region" description="Polar residues" evidence="1">
    <location>
        <begin position="330"/>
        <end position="339"/>
    </location>
</feature>
<dbReference type="Proteomes" id="UP000030651">
    <property type="component" value="Unassembled WGS sequence"/>
</dbReference>
<feature type="compositionally biased region" description="Basic and acidic residues" evidence="1">
    <location>
        <begin position="423"/>
        <end position="435"/>
    </location>
</feature>
<dbReference type="EMBL" id="KI912109">
    <property type="protein sequence ID" value="ETS87980.1"/>
    <property type="molecule type" value="Genomic_DNA"/>
</dbReference>
<dbReference type="RefSeq" id="XP_007828580.1">
    <property type="nucleotide sequence ID" value="XM_007830389.1"/>
</dbReference>
<evidence type="ECO:0000313" key="3">
    <source>
        <dbReference type="Proteomes" id="UP000030651"/>
    </source>
</evidence>
<feature type="compositionally biased region" description="Gly residues" evidence="1">
    <location>
        <begin position="92"/>
        <end position="101"/>
    </location>
</feature>
<feature type="region of interest" description="Disordered" evidence="1">
    <location>
        <begin position="217"/>
        <end position="305"/>
    </location>
</feature>